<feature type="region of interest" description="Disordered" evidence="2">
    <location>
        <begin position="76"/>
        <end position="112"/>
    </location>
</feature>
<feature type="domain" description="Menorin-like" evidence="4">
    <location>
        <begin position="133"/>
        <end position="370"/>
    </location>
</feature>
<evidence type="ECO:0000256" key="3">
    <source>
        <dbReference type="SAM" id="Phobius"/>
    </source>
</evidence>
<feature type="compositionally biased region" description="Low complexity" evidence="2">
    <location>
        <begin position="77"/>
        <end position="102"/>
    </location>
</feature>
<name>A0A7M5XD71_9CNID</name>
<evidence type="ECO:0000256" key="2">
    <source>
        <dbReference type="SAM" id="MobiDB-lite"/>
    </source>
</evidence>
<feature type="transmembrane region" description="Helical" evidence="3">
    <location>
        <begin position="16"/>
        <end position="38"/>
    </location>
</feature>
<organism evidence="5 6">
    <name type="scientific">Clytia hemisphaerica</name>
    <dbReference type="NCBI Taxonomy" id="252671"/>
    <lineage>
        <taxon>Eukaryota</taxon>
        <taxon>Metazoa</taxon>
        <taxon>Cnidaria</taxon>
        <taxon>Hydrozoa</taxon>
        <taxon>Hydroidolina</taxon>
        <taxon>Leptothecata</taxon>
        <taxon>Obeliida</taxon>
        <taxon>Clytiidae</taxon>
        <taxon>Clytia</taxon>
    </lineage>
</organism>
<keyword evidence="3" id="KW-1133">Transmembrane helix</keyword>
<reference evidence="5" key="1">
    <citation type="submission" date="2021-01" db="UniProtKB">
        <authorList>
            <consortium name="EnsemblMetazoa"/>
        </authorList>
    </citation>
    <scope>IDENTIFICATION</scope>
</reference>
<dbReference type="RefSeq" id="XP_066932360.1">
    <property type="nucleotide sequence ID" value="XM_067076259.1"/>
</dbReference>
<feature type="compositionally biased region" description="Polar residues" evidence="2">
    <location>
        <begin position="103"/>
        <end position="112"/>
    </location>
</feature>
<keyword evidence="3" id="KW-0812">Transmembrane</keyword>
<dbReference type="AlphaFoldDB" id="A0A7M5XD71"/>
<sequence length="399" mass="44315">MHAMQQYRQRQRRRKLIIAGSVFVVLVTAIACIVAAAAKKSDNSKYADKYVAKYNKSDSDWYDKYAKKWVDKYAPSTTAKPTTQEPTTKTEEASTTMESTTKYSTPDYNGHTTNGNKAGSAIKGLLKHFGLKDAADVTWAHAVNSQEELDTALGDEKIMMLEADVVMDPVRNIPIMAHPPANSSDLTLEQFLTHSLKHSEEKGIKLDFKQDEALNASIAVMQKAFKARETPLPPIILNADILVGPNSNENQTTPVSPDLFFTALAPFKTTILSPGWTTKFIGNASEGYNNTDANEMTKLIQQNIVQQDLTFPVRASLVALNPKPMHLLLNQMQDKVSLTVWTAKNDTYDPEDLGFLRLYAKKVFFDLPADEVEAIKKASFVNKIPKGLIPDIGNDNIPF</sequence>
<evidence type="ECO:0000313" key="6">
    <source>
        <dbReference type="Proteomes" id="UP000594262"/>
    </source>
</evidence>
<dbReference type="OrthoDB" id="413402at2759"/>
<dbReference type="PANTHER" id="PTHR21184:SF6">
    <property type="entry name" value="CONSERVED PLASMA MEMBRANE PROTEIN"/>
    <property type="match status" value="1"/>
</dbReference>
<protein>
    <recommendedName>
        <fullName evidence="4">Menorin-like domain-containing protein</fullName>
    </recommendedName>
</protein>
<evidence type="ECO:0000313" key="5">
    <source>
        <dbReference type="EnsemblMetazoa" id="CLYHEMP021419.1"/>
    </source>
</evidence>
<dbReference type="Pfam" id="PF10223">
    <property type="entry name" value="Menorin_N"/>
    <property type="match status" value="1"/>
</dbReference>
<dbReference type="Proteomes" id="UP000594262">
    <property type="component" value="Unplaced"/>
</dbReference>
<dbReference type="PANTHER" id="PTHR21184">
    <property type="entry name" value="MENORIN (DENDRITIC BRANCHING PROTEIN)"/>
    <property type="match status" value="1"/>
</dbReference>
<dbReference type="GO" id="GO:0005615">
    <property type="term" value="C:extracellular space"/>
    <property type="evidence" value="ECO:0007669"/>
    <property type="project" value="TreeGrafter"/>
</dbReference>
<dbReference type="EnsemblMetazoa" id="CLYHEMT021419.1">
    <property type="protein sequence ID" value="CLYHEMP021419.1"/>
    <property type="gene ID" value="CLYHEMG021419"/>
</dbReference>
<accession>A0A7M5XD71</accession>
<dbReference type="InterPro" id="IPR019356">
    <property type="entry name" value="Menorin_dom"/>
</dbReference>
<keyword evidence="6" id="KW-1185">Reference proteome</keyword>
<evidence type="ECO:0000259" key="4">
    <source>
        <dbReference type="Pfam" id="PF10223"/>
    </source>
</evidence>
<comment type="similarity">
    <text evidence="1">Belongs to the menorin family.</text>
</comment>
<evidence type="ECO:0000256" key="1">
    <source>
        <dbReference type="ARBA" id="ARBA00044953"/>
    </source>
</evidence>
<dbReference type="GeneID" id="136820017"/>
<proteinExistence type="inferred from homology"/>
<keyword evidence="3" id="KW-0472">Membrane</keyword>